<keyword evidence="1" id="KW-0812">Transmembrane</keyword>
<dbReference type="OrthoDB" id="3253189at2759"/>
<accession>A0A165SQW8</accession>
<reference evidence="2 3" key="1">
    <citation type="journal article" date="2016" name="Mol. Biol. Evol.">
        <title>Comparative Genomics of Early-Diverging Mushroom-Forming Fungi Provides Insights into the Origins of Lignocellulose Decay Capabilities.</title>
        <authorList>
            <person name="Nagy L.G."/>
            <person name="Riley R."/>
            <person name="Tritt A."/>
            <person name="Adam C."/>
            <person name="Daum C."/>
            <person name="Floudas D."/>
            <person name="Sun H."/>
            <person name="Yadav J.S."/>
            <person name="Pangilinan J."/>
            <person name="Larsson K.H."/>
            <person name="Matsuura K."/>
            <person name="Barry K."/>
            <person name="Labutti K."/>
            <person name="Kuo R."/>
            <person name="Ohm R.A."/>
            <person name="Bhattacharya S.S."/>
            <person name="Shirouzu T."/>
            <person name="Yoshinaga Y."/>
            <person name="Martin F.M."/>
            <person name="Grigoriev I.V."/>
            <person name="Hibbett D.S."/>
        </authorList>
    </citation>
    <scope>NUCLEOTIDE SEQUENCE [LARGE SCALE GENOMIC DNA]</scope>
    <source>
        <strain evidence="2 3">HHB14362 ss-1</strain>
    </source>
</reference>
<keyword evidence="1" id="KW-1133">Transmembrane helix</keyword>
<protein>
    <submittedName>
        <fullName evidence="2">Uncharacterized protein</fullName>
    </submittedName>
</protein>
<evidence type="ECO:0000313" key="3">
    <source>
        <dbReference type="Proteomes" id="UP000076761"/>
    </source>
</evidence>
<organism evidence="2 3">
    <name type="scientific">Neolentinus lepideus HHB14362 ss-1</name>
    <dbReference type="NCBI Taxonomy" id="1314782"/>
    <lineage>
        <taxon>Eukaryota</taxon>
        <taxon>Fungi</taxon>
        <taxon>Dikarya</taxon>
        <taxon>Basidiomycota</taxon>
        <taxon>Agaricomycotina</taxon>
        <taxon>Agaricomycetes</taxon>
        <taxon>Gloeophyllales</taxon>
        <taxon>Gloeophyllaceae</taxon>
        <taxon>Neolentinus</taxon>
    </lineage>
</organism>
<feature type="transmembrane region" description="Helical" evidence="1">
    <location>
        <begin position="143"/>
        <end position="167"/>
    </location>
</feature>
<dbReference type="EMBL" id="KV425571">
    <property type="protein sequence ID" value="KZT25530.1"/>
    <property type="molecule type" value="Genomic_DNA"/>
</dbReference>
<dbReference type="AlphaFoldDB" id="A0A165SQW8"/>
<evidence type="ECO:0000313" key="2">
    <source>
        <dbReference type="EMBL" id="KZT25530.1"/>
    </source>
</evidence>
<feature type="transmembrane region" description="Helical" evidence="1">
    <location>
        <begin position="31"/>
        <end position="49"/>
    </location>
</feature>
<keyword evidence="3" id="KW-1185">Reference proteome</keyword>
<feature type="transmembrane region" description="Helical" evidence="1">
    <location>
        <begin position="112"/>
        <end position="137"/>
    </location>
</feature>
<dbReference type="InParanoid" id="A0A165SQW8"/>
<evidence type="ECO:0000256" key="1">
    <source>
        <dbReference type="SAM" id="Phobius"/>
    </source>
</evidence>
<proteinExistence type="predicted"/>
<feature type="transmembrane region" description="Helical" evidence="1">
    <location>
        <begin position="69"/>
        <end position="91"/>
    </location>
</feature>
<sequence>MGAPSVERIAEHAVDEDHVWKEFKKTLFDRIANVNVVSSLILATTAAFLTTDPPTQFARWDHQMPYVTLLAAFCLGYIGAGSGVFILFVLADVQGGSLKELMKTPWKFWLAMLLLATPVLFVGMAGGTALIALTGAIWLGNSIAAKVVLTSTLSLTVTVVSSFLIVVL</sequence>
<name>A0A165SQW8_9AGAM</name>
<gene>
    <name evidence="2" type="ORF">NEOLEDRAFT_1133513</name>
</gene>
<dbReference type="Proteomes" id="UP000076761">
    <property type="component" value="Unassembled WGS sequence"/>
</dbReference>
<keyword evidence="1" id="KW-0472">Membrane</keyword>